<dbReference type="InterPro" id="IPR007607">
    <property type="entry name" value="BacA/B"/>
</dbReference>
<protein>
    <submittedName>
        <fullName evidence="2">Polymer-forming cytoskeletal protein</fullName>
    </submittedName>
</protein>
<dbReference type="Proteomes" id="UP001596023">
    <property type="component" value="Unassembled WGS sequence"/>
</dbReference>
<gene>
    <name evidence="2" type="ORF">ACFO6W_19660</name>
</gene>
<name>A0ABV9L1J6_9BACT</name>
<evidence type="ECO:0000313" key="3">
    <source>
        <dbReference type="Proteomes" id="UP001596023"/>
    </source>
</evidence>
<proteinExistence type="inferred from homology"/>
<keyword evidence="3" id="KW-1185">Reference proteome</keyword>
<evidence type="ECO:0000313" key="2">
    <source>
        <dbReference type="EMBL" id="MFC4675908.1"/>
    </source>
</evidence>
<sequence length="275" mass="29032">MADESSVPGLEAILAREAGNTGMVYLYRLGGVLMCFERSACIVLSLCNMETAFRVSEEGYADYLACVVSDVEVLRKAGLKLSGVGANEISLETGIVCGGYDLLLHGLNPLDKDSQYLELLRGLRSGSPGQDEETQKWNKAMELYGKKKKREQPVAGDPSLLSSGAVLSGDLHLSEDLHIDGRVEGSIYSEKAVTVGPGGNVDGNIIAATVDIHGCVLGTVTAGGIASLRKGCMLKGDLIAGSVEIEPGARFEGQCRMGSGLECSPAVYRDQNLLT</sequence>
<dbReference type="Pfam" id="PF04519">
    <property type="entry name" value="Bactofilin"/>
    <property type="match status" value="1"/>
</dbReference>
<evidence type="ECO:0000256" key="1">
    <source>
        <dbReference type="ARBA" id="ARBA00044755"/>
    </source>
</evidence>
<comment type="caution">
    <text evidence="2">The sequence shown here is derived from an EMBL/GenBank/DDBJ whole genome shotgun (WGS) entry which is preliminary data.</text>
</comment>
<organism evidence="2 3">
    <name type="scientific">Dysgonomonas termitidis</name>
    <dbReference type="NCBI Taxonomy" id="1516126"/>
    <lineage>
        <taxon>Bacteria</taxon>
        <taxon>Pseudomonadati</taxon>
        <taxon>Bacteroidota</taxon>
        <taxon>Bacteroidia</taxon>
        <taxon>Bacteroidales</taxon>
        <taxon>Dysgonomonadaceae</taxon>
        <taxon>Dysgonomonas</taxon>
    </lineage>
</organism>
<dbReference type="PANTHER" id="PTHR35024">
    <property type="entry name" value="HYPOTHETICAL CYTOSOLIC PROTEIN"/>
    <property type="match status" value="1"/>
</dbReference>
<dbReference type="RefSeq" id="WP_379999595.1">
    <property type="nucleotide sequence ID" value="NZ_JBHSGN010000119.1"/>
</dbReference>
<comment type="similarity">
    <text evidence="1">Belongs to the bactofilin family.</text>
</comment>
<reference evidence="3" key="1">
    <citation type="journal article" date="2019" name="Int. J. Syst. Evol. Microbiol.">
        <title>The Global Catalogue of Microorganisms (GCM) 10K type strain sequencing project: providing services to taxonomists for standard genome sequencing and annotation.</title>
        <authorList>
            <consortium name="The Broad Institute Genomics Platform"/>
            <consortium name="The Broad Institute Genome Sequencing Center for Infectious Disease"/>
            <person name="Wu L."/>
            <person name="Ma J."/>
        </authorList>
    </citation>
    <scope>NUCLEOTIDE SEQUENCE [LARGE SCALE GENOMIC DNA]</scope>
    <source>
        <strain evidence="3">CCUG 66188</strain>
    </source>
</reference>
<dbReference type="EMBL" id="JBHSGN010000119">
    <property type="protein sequence ID" value="MFC4675908.1"/>
    <property type="molecule type" value="Genomic_DNA"/>
</dbReference>
<dbReference type="PANTHER" id="PTHR35024:SF4">
    <property type="entry name" value="POLYMER-FORMING CYTOSKELETAL PROTEIN"/>
    <property type="match status" value="1"/>
</dbReference>
<accession>A0ABV9L1J6</accession>